<dbReference type="PANTHER" id="PTHR40590">
    <property type="entry name" value="CYTOPLASMIC PROTEIN-RELATED"/>
    <property type="match status" value="1"/>
</dbReference>
<dbReference type="SUPFAM" id="SSF55383">
    <property type="entry name" value="Copper amine oxidase, domain N"/>
    <property type="match status" value="1"/>
</dbReference>
<evidence type="ECO:0000313" key="5">
    <source>
        <dbReference type="Proteomes" id="UP001597403"/>
    </source>
</evidence>
<gene>
    <name evidence="4" type="ORF">ACFSGI_01150</name>
</gene>
<feature type="compositionally biased region" description="Low complexity" evidence="1">
    <location>
        <begin position="157"/>
        <end position="182"/>
    </location>
</feature>
<protein>
    <submittedName>
        <fullName evidence="4">TraB/GumN family protein</fullName>
    </submittedName>
</protein>
<feature type="domain" description="Copper amine oxidase-like N-terminal" evidence="3">
    <location>
        <begin position="78"/>
        <end position="127"/>
    </location>
</feature>
<dbReference type="InterPro" id="IPR036582">
    <property type="entry name" value="Mao_N_sf"/>
</dbReference>
<accession>A0ABW4UM05</accession>
<comment type="caution">
    <text evidence="4">The sequence shown here is derived from an EMBL/GenBank/DDBJ whole genome shotgun (WGS) entry which is preliminary data.</text>
</comment>
<keyword evidence="5" id="KW-1185">Reference proteome</keyword>
<evidence type="ECO:0000313" key="4">
    <source>
        <dbReference type="EMBL" id="MFD1988577.1"/>
    </source>
</evidence>
<sequence length="457" mass="50361">MKNWHKKMLSLVLAAGLLATASPAMAATSSQPLIVKVNDQKVQYSKGIAPTVQQKVTLVPLRSTLQAMKIQLSNVSKDSITVVANGKSVTVKSKLAKINGTAYVPIRTFAELTGYTVIWNAKTRTIQLTSPPVAPTLPVEETNTPPVDTTIAPTENTAPPVVTPDPSSTITPTPAPSTETADTGGRGFMWEVQNNGNTVYLVGSIHIANESFYPLRKEYEQAFAEANYLGVEVDITQISDEAMQKRVLEIGEYKDGSRLQDHLSTYTYAKLGKALLANDWKRDALDHFKPWVADMIVSSFTPSDPKYKSADGIDLHFIQKAAERKITVMELESQDSQLNMLNNFSDELQEQMLYSTLYDLDNPNQADLNESTDEAAEMWKTGDEKKLLELTNSTAGNEEYNKAMLVDRNVGMAQKIDGYLKSGGNQKYFIVVGAAHYLGNDGIIHLLEKKGYTVTRK</sequence>
<dbReference type="PANTHER" id="PTHR40590:SF1">
    <property type="entry name" value="CYTOPLASMIC PROTEIN"/>
    <property type="match status" value="1"/>
</dbReference>
<dbReference type="InterPro" id="IPR047111">
    <property type="entry name" value="YbaP-like"/>
</dbReference>
<evidence type="ECO:0000256" key="1">
    <source>
        <dbReference type="SAM" id="MobiDB-lite"/>
    </source>
</evidence>
<dbReference type="InterPro" id="IPR012854">
    <property type="entry name" value="Cu_amine_oxidase-like_N"/>
</dbReference>
<proteinExistence type="predicted"/>
<dbReference type="PROSITE" id="PS00430">
    <property type="entry name" value="TONB_DEPENDENT_REC_1"/>
    <property type="match status" value="1"/>
</dbReference>
<dbReference type="Pfam" id="PF01963">
    <property type="entry name" value="TraB_PrgY_gumN"/>
    <property type="match status" value="1"/>
</dbReference>
<dbReference type="InterPro" id="IPR002816">
    <property type="entry name" value="TraB/PrgY/GumN_fam"/>
</dbReference>
<evidence type="ECO:0000256" key="2">
    <source>
        <dbReference type="SAM" id="SignalP"/>
    </source>
</evidence>
<dbReference type="Pfam" id="PF07833">
    <property type="entry name" value="Cu_amine_oxidN1"/>
    <property type="match status" value="1"/>
</dbReference>
<dbReference type="RefSeq" id="WP_204826551.1">
    <property type="nucleotide sequence ID" value="NZ_JBHUGF010000001.1"/>
</dbReference>
<dbReference type="InterPro" id="IPR010916">
    <property type="entry name" value="TonB_box_CS"/>
</dbReference>
<dbReference type="CDD" id="cd14789">
    <property type="entry name" value="Tiki"/>
    <property type="match status" value="1"/>
</dbReference>
<evidence type="ECO:0000259" key="3">
    <source>
        <dbReference type="Pfam" id="PF07833"/>
    </source>
</evidence>
<reference evidence="5" key="1">
    <citation type="journal article" date="2019" name="Int. J. Syst. Evol. Microbiol.">
        <title>The Global Catalogue of Microorganisms (GCM) 10K type strain sequencing project: providing services to taxonomists for standard genome sequencing and annotation.</title>
        <authorList>
            <consortium name="The Broad Institute Genomics Platform"/>
            <consortium name="The Broad Institute Genome Sequencing Center for Infectious Disease"/>
            <person name="Wu L."/>
            <person name="Ma J."/>
        </authorList>
    </citation>
    <scope>NUCLEOTIDE SEQUENCE [LARGE SCALE GENOMIC DNA]</scope>
    <source>
        <strain evidence="5">CGMCC 1.15067</strain>
    </source>
</reference>
<feature type="signal peptide" evidence="2">
    <location>
        <begin position="1"/>
        <end position="26"/>
    </location>
</feature>
<dbReference type="EMBL" id="JBHUGF010000001">
    <property type="protein sequence ID" value="MFD1988577.1"/>
    <property type="molecule type" value="Genomic_DNA"/>
</dbReference>
<feature type="compositionally biased region" description="Polar residues" evidence="1">
    <location>
        <begin position="141"/>
        <end position="156"/>
    </location>
</feature>
<keyword evidence="2" id="KW-0732">Signal</keyword>
<name>A0ABW4UM05_9BACL</name>
<feature type="chain" id="PRO_5046991218" evidence="2">
    <location>
        <begin position="27"/>
        <end position="457"/>
    </location>
</feature>
<organism evidence="4 5">
    <name type="scientific">Paenibacillus nicotianae</name>
    <dbReference type="NCBI Taxonomy" id="1526551"/>
    <lineage>
        <taxon>Bacteria</taxon>
        <taxon>Bacillati</taxon>
        <taxon>Bacillota</taxon>
        <taxon>Bacilli</taxon>
        <taxon>Bacillales</taxon>
        <taxon>Paenibacillaceae</taxon>
        <taxon>Paenibacillus</taxon>
    </lineage>
</organism>
<dbReference type="Proteomes" id="UP001597403">
    <property type="component" value="Unassembled WGS sequence"/>
</dbReference>
<feature type="region of interest" description="Disordered" evidence="1">
    <location>
        <begin position="132"/>
        <end position="182"/>
    </location>
</feature>